<keyword evidence="7 9" id="KW-0811">Translocation</keyword>
<accession>A0A7J5BD62</accession>
<feature type="compositionally biased region" description="Basic and acidic residues" evidence="10">
    <location>
        <begin position="45"/>
        <end position="58"/>
    </location>
</feature>
<evidence type="ECO:0000256" key="2">
    <source>
        <dbReference type="ARBA" id="ARBA00022448"/>
    </source>
</evidence>
<dbReference type="PANTHER" id="PTHR42982:SF8">
    <property type="entry name" value="SEC-INDEPENDENT PROTEIN TRANSLOCASE PROTEIN TATA"/>
    <property type="match status" value="1"/>
</dbReference>
<reference evidence="11 12" key="1">
    <citation type="submission" date="2019-09" db="EMBL/GenBank/DDBJ databases">
        <title>Phylogeny of genus Pseudoclavibacter and closely related genus.</title>
        <authorList>
            <person name="Li Y."/>
        </authorList>
    </citation>
    <scope>NUCLEOTIDE SEQUENCE [LARGE SCALE GENOMIC DNA]</scope>
    <source>
        <strain evidence="11 12">KCTC 13959</strain>
    </source>
</reference>
<comment type="function">
    <text evidence="9">Part of the twin-arginine translocation (Tat) system that transports large folded proteins containing a characteristic twin-arginine motif in their signal peptide across membranes. TatA could form the protein-conducting channel of the Tat system.</text>
</comment>
<evidence type="ECO:0000256" key="9">
    <source>
        <dbReference type="HAMAP-Rule" id="MF_00236"/>
    </source>
</evidence>
<feature type="transmembrane region" description="Helical" evidence="9">
    <location>
        <begin position="6"/>
        <end position="24"/>
    </location>
</feature>
<proteinExistence type="inferred from homology"/>
<dbReference type="HAMAP" id="MF_00236">
    <property type="entry name" value="TatA_E"/>
    <property type="match status" value="1"/>
</dbReference>
<evidence type="ECO:0000256" key="1">
    <source>
        <dbReference type="ARBA" id="ARBA00004162"/>
    </source>
</evidence>
<protein>
    <recommendedName>
        <fullName evidence="9">Sec-independent protein translocase protein TatA</fullName>
    </recommendedName>
</protein>
<dbReference type="RefSeq" id="WP_158051661.1">
    <property type="nucleotide sequence ID" value="NZ_WBKB01000002.1"/>
</dbReference>
<keyword evidence="3 9" id="KW-1003">Cell membrane</keyword>
<dbReference type="InterPro" id="IPR003369">
    <property type="entry name" value="TatA/B/E"/>
</dbReference>
<dbReference type="EMBL" id="WBKB01000002">
    <property type="protein sequence ID" value="KAB1644158.1"/>
    <property type="molecule type" value="Genomic_DNA"/>
</dbReference>
<comment type="subunit">
    <text evidence="9">The Tat system comprises two distinct complexes: a TatABC complex, containing multiple copies of TatA, TatB and TatC subunits, and a separate TatA complex, containing only TatA subunits. Substrates initially bind to the TatABC complex, which probably triggers association of the separate TatA complex to form the active translocon.</text>
</comment>
<keyword evidence="12" id="KW-1185">Reference proteome</keyword>
<dbReference type="InterPro" id="IPR006312">
    <property type="entry name" value="TatA/E"/>
</dbReference>
<dbReference type="Pfam" id="PF02416">
    <property type="entry name" value="TatA_B_E"/>
    <property type="match status" value="1"/>
</dbReference>
<name>A0A7J5BD62_9MICO</name>
<evidence type="ECO:0000256" key="6">
    <source>
        <dbReference type="ARBA" id="ARBA00022989"/>
    </source>
</evidence>
<dbReference type="Proteomes" id="UP000433493">
    <property type="component" value="Unassembled WGS sequence"/>
</dbReference>
<dbReference type="GO" id="GO:0033281">
    <property type="term" value="C:TAT protein transport complex"/>
    <property type="evidence" value="ECO:0007669"/>
    <property type="project" value="UniProtKB-UniRule"/>
</dbReference>
<evidence type="ECO:0000256" key="10">
    <source>
        <dbReference type="SAM" id="MobiDB-lite"/>
    </source>
</evidence>
<feature type="region of interest" description="Disordered" evidence="10">
    <location>
        <begin position="45"/>
        <end position="107"/>
    </location>
</feature>
<dbReference type="NCBIfam" id="NF001854">
    <property type="entry name" value="PRK00575.1"/>
    <property type="match status" value="1"/>
</dbReference>
<feature type="compositionally biased region" description="Polar residues" evidence="10">
    <location>
        <begin position="92"/>
        <end position="107"/>
    </location>
</feature>
<comment type="caution">
    <text evidence="11">The sequence shown here is derived from an EMBL/GenBank/DDBJ whole genome shotgun (WGS) entry which is preliminary data.</text>
</comment>
<evidence type="ECO:0000256" key="5">
    <source>
        <dbReference type="ARBA" id="ARBA00022927"/>
    </source>
</evidence>
<evidence type="ECO:0000313" key="11">
    <source>
        <dbReference type="EMBL" id="KAB1644158.1"/>
    </source>
</evidence>
<dbReference type="GO" id="GO:0043953">
    <property type="term" value="P:protein transport by the Tat complex"/>
    <property type="evidence" value="ECO:0007669"/>
    <property type="project" value="UniProtKB-UniRule"/>
</dbReference>
<evidence type="ECO:0000313" key="12">
    <source>
        <dbReference type="Proteomes" id="UP000433493"/>
    </source>
</evidence>
<comment type="subcellular location">
    <subcellularLocation>
        <location evidence="1 9">Cell membrane</location>
        <topology evidence="1 9">Single-pass membrane protein</topology>
    </subcellularLocation>
</comment>
<evidence type="ECO:0000256" key="7">
    <source>
        <dbReference type="ARBA" id="ARBA00023010"/>
    </source>
</evidence>
<keyword evidence="8 9" id="KW-0472">Membrane</keyword>
<dbReference type="PANTHER" id="PTHR42982">
    <property type="entry name" value="SEC-INDEPENDENT PROTEIN TRANSLOCASE PROTEIN TATA"/>
    <property type="match status" value="1"/>
</dbReference>
<evidence type="ECO:0000256" key="3">
    <source>
        <dbReference type="ARBA" id="ARBA00022475"/>
    </source>
</evidence>
<keyword evidence="5 9" id="KW-0653">Protein transport</keyword>
<gene>
    <name evidence="9 11" type="primary">tatA</name>
    <name evidence="11" type="ORF">F8O05_05105</name>
</gene>
<organism evidence="11 12">
    <name type="scientific">Gulosibacter chungangensis</name>
    <dbReference type="NCBI Taxonomy" id="979746"/>
    <lineage>
        <taxon>Bacteria</taxon>
        <taxon>Bacillati</taxon>
        <taxon>Actinomycetota</taxon>
        <taxon>Actinomycetes</taxon>
        <taxon>Micrococcales</taxon>
        <taxon>Microbacteriaceae</taxon>
        <taxon>Gulosibacter</taxon>
    </lineage>
</organism>
<dbReference type="AlphaFoldDB" id="A0A7J5BD62"/>
<comment type="similarity">
    <text evidence="9">Belongs to the TatA/E family.</text>
</comment>
<keyword evidence="6 9" id="KW-1133">Transmembrane helix</keyword>
<keyword evidence="2 9" id="KW-0813">Transport</keyword>
<evidence type="ECO:0000256" key="4">
    <source>
        <dbReference type="ARBA" id="ARBA00022692"/>
    </source>
</evidence>
<sequence>MPFGNLSGWTFVIILIIVLLLFGAPKLPKLAKSLGESMRIFKGEMSTMKKESNDRAAGDSEQDGSNVSGADRGATSTPPASTPPANTPLSDTPPSNTQADGNDNSTR</sequence>
<evidence type="ECO:0000256" key="8">
    <source>
        <dbReference type="ARBA" id="ARBA00023136"/>
    </source>
</evidence>
<keyword evidence="4 9" id="KW-0812">Transmembrane</keyword>
<dbReference type="NCBIfam" id="TIGR01411">
    <property type="entry name" value="tatAE"/>
    <property type="match status" value="1"/>
</dbReference>
<dbReference type="Gene3D" id="1.20.5.3310">
    <property type="match status" value="1"/>
</dbReference>
<dbReference type="OrthoDB" id="5245163at2"/>
<dbReference type="GO" id="GO:0008320">
    <property type="term" value="F:protein transmembrane transporter activity"/>
    <property type="evidence" value="ECO:0007669"/>
    <property type="project" value="UniProtKB-UniRule"/>
</dbReference>